<keyword evidence="16" id="KW-0153">Cholesterol metabolism</keyword>
<evidence type="ECO:0000256" key="8">
    <source>
        <dbReference type="ARBA" id="ARBA00022955"/>
    </source>
</evidence>
<comment type="catalytic activity">
    <reaction evidence="14 15 16">
        <text>(R)-5-diphosphomevalonate + ATP = isopentenyl diphosphate + ADP + phosphate + CO2</text>
        <dbReference type="Rhea" id="RHEA:23732"/>
        <dbReference type="ChEBI" id="CHEBI:16526"/>
        <dbReference type="ChEBI" id="CHEBI:30616"/>
        <dbReference type="ChEBI" id="CHEBI:43474"/>
        <dbReference type="ChEBI" id="CHEBI:57557"/>
        <dbReference type="ChEBI" id="CHEBI:128769"/>
        <dbReference type="ChEBI" id="CHEBI:456216"/>
        <dbReference type="EC" id="4.1.1.33"/>
    </reaction>
</comment>
<protein>
    <recommendedName>
        <fullName evidence="4 15">Diphosphomevalonate decarboxylase</fullName>
        <ecNumber evidence="3 15">4.1.1.33</ecNumber>
    </recommendedName>
</protein>
<comment type="function">
    <text evidence="1 16">Catalyzes the ATP dependent decarboxylation of (R)-5-diphosphomevalonate to form isopentenyl diphosphate (IPP). Functions in the mevalonate (MVA) pathway leading to isopentenyl diphosphate (IPP), a key precursor for the biosynthesis of isoprenoids and sterol synthesis.</text>
</comment>
<evidence type="ECO:0000256" key="16">
    <source>
        <dbReference type="RuleBase" id="RU363086"/>
    </source>
</evidence>
<dbReference type="InterPro" id="IPR053859">
    <property type="entry name" value="MVD-like_N"/>
</dbReference>
<evidence type="ECO:0000256" key="3">
    <source>
        <dbReference type="ARBA" id="ARBA00012296"/>
    </source>
</evidence>
<evidence type="ECO:0000256" key="4">
    <source>
        <dbReference type="ARBA" id="ARBA00019335"/>
    </source>
</evidence>
<keyword evidence="19" id="KW-1185">Reference proteome</keyword>
<feature type="domain" description="Diphosphomevalonate decarboxylase-like N-terminal" evidence="18">
    <location>
        <begin position="8"/>
        <end position="168"/>
    </location>
</feature>
<dbReference type="InterPro" id="IPR020568">
    <property type="entry name" value="Ribosomal_Su5_D2-typ_SF"/>
</dbReference>
<keyword evidence="5 16" id="KW-0444">Lipid biosynthesis</keyword>
<dbReference type="PANTHER" id="PTHR10977">
    <property type="entry name" value="DIPHOSPHOMEVALONATE DECARBOXYLASE"/>
    <property type="match status" value="1"/>
</dbReference>
<keyword evidence="7 15" id="KW-0067">ATP-binding</keyword>
<dbReference type="FunFam" id="3.30.230.10:FF:000080">
    <property type="entry name" value="Diphosphomevalonate decarboxylase"/>
    <property type="match status" value="1"/>
</dbReference>
<dbReference type="InterPro" id="IPR029765">
    <property type="entry name" value="Mev_diP_decarb"/>
</dbReference>
<evidence type="ECO:0000256" key="9">
    <source>
        <dbReference type="ARBA" id="ARBA00023011"/>
    </source>
</evidence>
<keyword evidence="9 16" id="KW-0756">Sterol biosynthesis</keyword>
<dbReference type="SUPFAM" id="SSF55060">
    <property type="entry name" value="GHMP Kinase, C-terminal domain"/>
    <property type="match status" value="1"/>
</dbReference>
<evidence type="ECO:0000259" key="17">
    <source>
        <dbReference type="Pfam" id="PF18376"/>
    </source>
</evidence>
<keyword evidence="6 15" id="KW-0547">Nucleotide-binding</keyword>
<dbReference type="Gene3D" id="3.30.230.10">
    <property type="match status" value="1"/>
</dbReference>
<evidence type="ECO:0000259" key="18">
    <source>
        <dbReference type="Pfam" id="PF22700"/>
    </source>
</evidence>
<evidence type="ECO:0000256" key="14">
    <source>
        <dbReference type="ARBA" id="ARBA00048154"/>
    </source>
</evidence>
<evidence type="ECO:0000313" key="20">
    <source>
        <dbReference type="RefSeq" id="XP_011315112.1"/>
    </source>
</evidence>
<comment type="pathway">
    <text evidence="16">Steroid biosynthesis; cholesterol biosynthesis.</text>
</comment>
<dbReference type="KEGG" id="fas:105274022"/>
<dbReference type="GO" id="GO:0019287">
    <property type="term" value="P:isopentenyl diphosphate biosynthetic process, mevalonate pathway"/>
    <property type="evidence" value="ECO:0007669"/>
    <property type="project" value="UniProtKB-UniRule"/>
</dbReference>
<dbReference type="CTD" id="4597"/>
<dbReference type="EC" id="4.1.1.33" evidence="3 15"/>
<dbReference type="GO" id="GO:0006695">
    <property type="term" value="P:cholesterol biosynthetic process"/>
    <property type="evidence" value="ECO:0007669"/>
    <property type="project" value="UniProtKB-KW"/>
</dbReference>
<dbReference type="Pfam" id="PF22700">
    <property type="entry name" value="MVD-like_N"/>
    <property type="match status" value="1"/>
</dbReference>
<feature type="domain" description="Mvd1 C-terminal" evidence="17">
    <location>
        <begin position="182"/>
        <end position="368"/>
    </location>
</feature>
<gene>
    <name evidence="20" type="primary">Mvd</name>
</gene>
<keyword evidence="8 16" id="KW-0752">Steroid biosynthesis</keyword>
<name>A0A9R1TTH2_9HYME</name>
<keyword evidence="11 16" id="KW-1207">Sterol metabolism</keyword>
<evidence type="ECO:0000256" key="2">
    <source>
        <dbReference type="ARBA" id="ARBA00008831"/>
    </source>
</evidence>
<dbReference type="GO" id="GO:0004163">
    <property type="term" value="F:diphosphomevalonate decarboxylase activity"/>
    <property type="evidence" value="ECO:0007669"/>
    <property type="project" value="UniProtKB-UniRule"/>
</dbReference>
<dbReference type="SUPFAM" id="SSF54211">
    <property type="entry name" value="Ribosomal protein S5 domain 2-like"/>
    <property type="match status" value="1"/>
</dbReference>
<keyword evidence="16" id="KW-0152">Cholesterol biosynthesis</keyword>
<accession>A0A9R1TTH2</accession>
<dbReference type="InterPro" id="IPR005935">
    <property type="entry name" value="Mev_decarb"/>
</dbReference>
<dbReference type="InterPro" id="IPR041431">
    <property type="entry name" value="Mvd1_C"/>
</dbReference>
<dbReference type="InterPro" id="IPR014721">
    <property type="entry name" value="Ribsml_uS5_D2-typ_fold_subgr"/>
</dbReference>
<evidence type="ECO:0000256" key="5">
    <source>
        <dbReference type="ARBA" id="ARBA00022516"/>
    </source>
</evidence>
<evidence type="ECO:0000256" key="6">
    <source>
        <dbReference type="ARBA" id="ARBA00022741"/>
    </source>
</evidence>
<evidence type="ECO:0000256" key="12">
    <source>
        <dbReference type="ARBA" id="ARBA00023221"/>
    </source>
</evidence>
<dbReference type="FunFam" id="3.30.70.890:FF:000005">
    <property type="entry name" value="Diphosphomevalonate decarboxylase"/>
    <property type="match status" value="1"/>
</dbReference>
<evidence type="ECO:0000256" key="7">
    <source>
        <dbReference type="ARBA" id="ARBA00022840"/>
    </source>
</evidence>
<dbReference type="GeneID" id="105274022"/>
<dbReference type="GO" id="GO:0005524">
    <property type="term" value="F:ATP binding"/>
    <property type="evidence" value="ECO:0007669"/>
    <property type="project" value="UniProtKB-UniRule"/>
</dbReference>
<comment type="similarity">
    <text evidence="2 15 16">Belongs to the diphosphomevalonate decarboxylase family.</text>
</comment>
<dbReference type="RefSeq" id="XP_011315112.1">
    <property type="nucleotide sequence ID" value="XM_011316810.1"/>
</dbReference>
<dbReference type="PIRSF" id="PIRSF015950">
    <property type="entry name" value="Mev_P_decrbx"/>
    <property type="match status" value="1"/>
</dbReference>
<dbReference type="AlphaFoldDB" id="A0A9R1TTH2"/>
<reference evidence="20" key="1">
    <citation type="submission" date="2025-08" db="UniProtKB">
        <authorList>
            <consortium name="RefSeq"/>
        </authorList>
    </citation>
    <scope>IDENTIFICATION</scope>
    <source>
        <strain evidence="20">USDA-PBARC FA_bdor</strain>
        <tissue evidence="20">Whole organism</tissue>
    </source>
</reference>
<keyword evidence="12 16" id="KW-0753">Steroid metabolism</keyword>
<organism evidence="19 20">
    <name type="scientific">Fopius arisanus</name>
    <dbReference type="NCBI Taxonomy" id="64838"/>
    <lineage>
        <taxon>Eukaryota</taxon>
        <taxon>Metazoa</taxon>
        <taxon>Ecdysozoa</taxon>
        <taxon>Arthropoda</taxon>
        <taxon>Hexapoda</taxon>
        <taxon>Insecta</taxon>
        <taxon>Pterygota</taxon>
        <taxon>Neoptera</taxon>
        <taxon>Endopterygota</taxon>
        <taxon>Hymenoptera</taxon>
        <taxon>Apocrita</taxon>
        <taxon>Ichneumonoidea</taxon>
        <taxon>Braconidae</taxon>
        <taxon>Opiinae</taxon>
        <taxon>Fopius</taxon>
    </lineage>
</organism>
<keyword evidence="13 15" id="KW-0456">Lyase</keyword>
<dbReference type="PANTHER" id="PTHR10977:SF3">
    <property type="entry name" value="DIPHOSPHOMEVALONATE DECARBOXYLASE"/>
    <property type="match status" value="1"/>
</dbReference>
<dbReference type="NCBIfam" id="TIGR01240">
    <property type="entry name" value="mevDPdecarb"/>
    <property type="match status" value="1"/>
</dbReference>
<proteinExistence type="inferred from homology"/>
<evidence type="ECO:0000313" key="19">
    <source>
        <dbReference type="Proteomes" id="UP000694866"/>
    </source>
</evidence>
<dbReference type="Proteomes" id="UP000694866">
    <property type="component" value="Unplaced"/>
</dbReference>
<keyword evidence="10 15" id="KW-0443">Lipid metabolism</keyword>
<dbReference type="InterPro" id="IPR036554">
    <property type="entry name" value="GHMP_kinase_C_sf"/>
</dbReference>
<evidence type="ECO:0000256" key="1">
    <source>
        <dbReference type="ARBA" id="ARBA00003812"/>
    </source>
</evidence>
<dbReference type="Pfam" id="PF18376">
    <property type="entry name" value="MDD_C"/>
    <property type="match status" value="1"/>
</dbReference>
<evidence type="ECO:0000256" key="15">
    <source>
        <dbReference type="PIRNR" id="PIRNR015950"/>
    </source>
</evidence>
<evidence type="ECO:0000256" key="11">
    <source>
        <dbReference type="ARBA" id="ARBA00023166"/>
    </source>
</evidence>
<evidence type="ECO:0000256" key="13">
    <source>
        <dbReference type="ARBA" id="ARBA00023239"/>
    </source>
</evidence>
<dbReference type="GO" id="GO:0005829">
    <property type="term" value="C:cytosol"/>
    <property type="evidence" value="ECO:0007669"/>
    <property type="project" value="InterPro"/>
</dbReference>
<dbReference type="OrthoDB" id="10253702at2759"/>
<evidence type="ECO:0000256" key="10">
    <source>
        <dbReference type="ARBA" id="ARBA00023098"/>
    </source>
</evidence>
<sequence length="386" mass="42763">MSIVTCIAPVNIAVIKYWGKRDEQLILPVNDSISASLDTDQLCAKTTIMASADFDADRIWLNGREESINNPRLQNCLREIKKRAQLSPEMENWKLHICSKNNFPTAAGLASSAAGYACLSAALAKLYRVEGDISSIARCGSGSACRSVYGGFVRWYAGTDPNGNDSIAKQIVPASHWPEMRILILVVNEERKKTSSAIGMKNGVLTSELLKYRAEHCVPKRVEEMNQAIMTKNFEKFAQLMMKDSNQMHAVCLDTSPPCFYLNDVSFGVIDLIHAYNEASNRVKVGYTNDAGPNTVLYLLEKDVPEVLGLLDYYFPSKPVDNVEYKRGNPPASAPLSEELILKINKEQNSPGQIKSIIHTHVGNGPTYLKDPREHLLDSKGLPVEL</sequence>
<dbReference type="Gene3D" id="3.30.70.890">
    <property type="entry name" value="GHMP kinase, C-terminal domain"/>
    <property type="match status" value="1"/>
</dbReference>